<evidence type="ECO:0000313" key="6">
    <source>
        <dbReference type="EMBL" id="POW01310.1"/>
    </source>
</evidence>
<reference evidence="7" key="3">
    <citation type="journal article" date="2018" name="Mol. Plant Microbe Interact.">
        <title>Genome sequence resources for the wheat stripe rust pathogen (Puccinia striiformis f. sp. tritici) and the barley stripe rust pathogen (Puccinia striiformis f. sp. hordei).</title>
        <authorList>
            <person name="Xia C."/>
            <person name="Wang M."/>
            <person name="Yin C."/>
            <person name="Cornejo O.E."/>
            <person name="Hulbert S.H."/>
            <person name="Chen X."/>
        </authorList>
    </citation>
    <scope>NUCLEOTIDE SEQUENCE [LARGE SCALE GENOMIC DNA]</scope>
    <source>
        <strain evidence="7">93TX-2</strain>
    </source>
</reference>
<evidence type="ECO:0000256" key="3">
    <source>
        <dbReference type="ARBA" id="ARBA00022989"/>
    </source>
</evidence>
<evidence type="ECO:0008006" key="8">
    <source>
        <dbReference type="Google" id="ProtNLM"/>
    </source>
</evidence>
<proteinExistence type="predicted"/>
<keyword evidence="3 5" id="KW-1133">Transmembrane helix</keyword>
<evidence type="ECO:0000256" key="5">
    <source>
        <dbReference type="SAM" id="Phobius"/>
    </source>
</evidence>
<sequence length="106" mass="11246">LAWAHGPLAQPGSSYGFLANNPNSITTHEVTHLPMSGIALGKSVLSSGLSNDMDTLIERVLKGLSLWPITIIFGFLVLITSTSISHTVASVLSIPIAFKIGNREFS</sequence>
<dbReference type="GO" id="GO:0005886">
    <property type="term" value="C:plasma membrane"/>
    <property type="evidence" value="ECO:0007669"/>
    <property type="project" value="TreeGrafter"/>
</dbReference>
<feature type="non-terminal residue" evidence="6">
    <location>
        <position position="106"/>
    </location>
</feature>
<gene>
    <name evidence="6" type="ORF">PSHT_12609</name>
</gene>
<name>A0A2S4UVP4_9BASI</name>
<evidence type="ECO:0000256" key="2">
    <source>
        <dbReference type="ARBA" id="ARBA00022692"/>
    </source>
</evidence>
<evidence type="ECO:0000256" key="1">
    <source>
        <dbReference type="ARBA" id="ARBA00004141"/>
    </source>
</evidence>
<dbReference type="GO" id="GO:0005315">
    <property type="term" value="F:phosphate transmembrane transporter activity"/>
    <property type="evidence" value="ECO:0007669"/>
    <property type="project" value="TreeGrafter"/>
</dbReference>
<comment type="caution">
    <text evidence="6">The sequence shown here is derived from an EMBL/GenBank/DDBJ whole genome shotgun (WGS) entry which is preliminary data.</text>
</comment>
<feature type="transmembrane region" description="Helical" evidence="5">
    <location>
        <begin position="66"/>
        <end position="98"/>
    </location>
</feature>
<dbReference type="PANTHER" id="PTHR10283:SF92">
    <property type="entry name" value="LOW-AFFINITY PHOSPHATE TRANSPORTER PHO91"/>
    <property type="match status" value="1"/>
</dbReference>
<keyword evidence="7" id="KW-1185">Reference proteome</keyword>
<dbReference type="VEuPathDB" id="FungiDB:PSHT_12609"/>
<feature type="non-terminal residue" evidence="6">
    <location>
        <position position="1"/>
    </location>
</feature>
<dbReference type="AlphaFoldDB" id="A0A2S4UVP4"/>
<dbReference type="OrthoDB" id="10260443at2759"/>
<dbReference type="GO" id="GO:0006817">
    <property type="term" value="P:phosphate ion transport"/>
    <property type="evidence" value="ECO:0007669"/>
    <property type="project" value="TreeGrafter"/>
</dbReference>
<protein>
    <recommendedName>
        <fullName evidence="8">Phosphate transporter</fullName>
    </recommendedName>
</protein>
<comment type="subcellular location">
    <subcellularLocation>
        <location evidence="1">Membrane</location>
        <topology evidence="1">Multi-pass membrane protein</topology>
    </subcellularLocation>
</comment>
<keyword evidence="4 5" id="KW-0472">Membrane</keyword>
<evidence type="ECO:0000256" key="4">
    <source>
        <dbReference type="ARBA" id="ARBA00023136"/>
    </source>
</evidence>
<dbReference type="GO" id="GO:0006797">
    <property type="term" value="P:polyphosphate metabolic process"/>
    <property type="evidence" value="ECO:0007669"/>
    <property type="project" value="TreeGrafter"/>
</dbReference>
<dbReference type="VEuPathDB" id="FungiDB:PSTT_00336"/>
<dbReference type="Proteomes" id="UP000238274">
    <property type="component" value="Unassembled WGS sequence"/>
</dbReference>
<keyword evidence="2 5" id="KW-0812">Transmembrane</keyword>
<dbReference type="EMBL" id="PKSM01000234">
    <property type="protein sequence ID" value="POW01310.1"/>
    <property type="molecule type" value="Genomic_DNA"/>
</dbReference>
<evidence type="ECO:0000313" key="7">
    <source>
        <dbReference type="Proteomes" id="UP000238274"/>
    </source>
</evidence>
<reference evidence="6 7" key="1">
    <citation type="submission" date="2017-12" db="EMBL/GenBank/DDBJ databases">
        <title>Gene loss provides genomic basis for host adaptation in cereal stripe rust fungi.</title>
        <authorList>
            <person name="Xia C."/>
        </authorList>
    </citation>
    <scope>NUCLEOTIDE SEQUENCE [LARGE SCALE GENOMIC DNA]</scope>
    <source>
        <strain evidence="6 7">93TX-2</strain>
    </source>
</reference>
<reference evidence="7" key="2">
    <citation type="journal article" date="2018" name="BMC Genomics">
        <title>Genomic insights into host adaptation between the wheat stripe rust pathogen (Puccinia striiformis f. sp. tritici) and the barley stripe rust pathogen (Puccinia striiformis f. sp. hordei).</title>
        <authorList>
            <person name="Xia C."/>
            <person name="Wang M."/>
            <person name="Yin C."/>
            <person name="Cornejo O.E."/>
            <person name="Hulbert S.H."/>
            <person name="Chen X."/>
        </authorList>
    </citation>
    <scope>NUCLEOTIDE SEQUENCE [LARGE SCALE GENOMIC DNA]</scope>
    <source>
        <strain evidence="7">93TX-2</strain>
    </source>
</reference>
<accession>A0A2S4UVP4</accession>
<dbReference type="PANTHER" id="PTHR10283">
    <property type="entry name" value="SOLUTE CARRIER FAMILY 13 MEMBER"/>
    <property type="match status" value="1"/>
</dbReference>
<organism evidence="6 7">
    <name type="scientific">Puccinia striiformis</name>
    <dbReference type="NCBI Taxonomy" id="27350"/>
    <lineage>
        <taxon>Eukaryota</taxon>
        <taxon>Fungi</taxon>
        <taxon>Dikarya</taxon>
        <taxon>Basidiomycota</taxon>
        <taxon>Pucciniomycotina</taxon>
        <taxon>Pucciniomycetes</taxon>
        <taxon>Pucciniales</taxon>
        <taxon>Pucciniaceae</taxon>
        <taxon>Puccinia</taxon>
    </lineage>
</organism>